<keyword evidence="1" id="KW-0812">Transmembrane</keyword>
<dbReference type="Proteomes" id="UP000269289">
    <property type="component" value="Unassembled WGS sequence"/>
</dbReference>
<reference evidence="2 3" key="1">
    <citation type="submission" date="2018-10" db="EMBL/GenBank/DDBJ databases">
        <title>Isolation, diversity and antifungal activity of actinobacteria from wheat.</title>
        <authorList>
            <person name="Han C."/>
        </authorList>
    </citation>
    <scope>NUCLEOTIDE SEQUENCE [LARGE SCALE GENOMIC DNA]</scope>
    <source>
        <strain evidence="2 3">NEAU-YY56</strain>
    </source>
</reference>
<evidence type="ECO:0000313" key="2">
    <source>
        <dbReference type="EMBL" id="RMI09100.1"/>
    </source>
</evidence>
<accession>A0A3M2JBB9</accession>
<evidence type="ECO:0000313" key="3">
    <source>
        <dbReference type="Proteomes" id="UP000269289"/>
    </source>
</evidence>
<keyword evidence="1" id="KW-0472">Membrane</keyword>
<keyword evidence="3" id="KW-1185">Reference proteome</keyword>
<comment type="caution">
    <text evidence="2">The sequence shown here is derived from an EMBL/GenBank/DDBJ whole genome shotgun (WGS) entry which is preliminary data.</text>
</comment>
<gene>
    <name evidence="2" type="ORF">EBM89_11750</name>
</gene>
<keyword evidence="1" id="KW-1133">Transmembrane helix</keyword>
<dbReference type="RefSeq" id="WP_122149612.1">
    <property type="nucleotide sequence ID" value="NZ_RFFI01000060.1"/>
</dbReference>
<feature type="transmembrane region" description="Helical" evidence="1">
    <location>
        <begin position="161"/>
        <end position="184"/>
    </location>
</feature>
<protein>
    <submittedName>
        <fullName evidence="2">Uncharacterized protein</fullName>
    </submittedName>
</protein>
<dbReference type="OrthoDB" id="5150349at2"/>
<sequence>MTARDDLRAAVAARAAGTPYVLVDTPEGFDLRIDLADAQWYGPLGAAGRKKVVQHRVAVDEERRRYTLVDDLYDVRWEAGAGPAGASTPRLEASAQASRFRGRVHEVSFEKTIGGSSPVAAVARPTSVVDFVFSSAEGQRMVREPAKALGWKERAGWEVRVATVAAVVGGAGALATIAWALWAWSTGAIG</sequence>
<organism evidence="2 3">
    <name type="scientific">Cellulomonas triticagri</name>
    <dbReference type="NCBI Taxonomy" id="2483352"/>
    <lineage>
        <taxon>Bacteria</taxon>
        <taxon>Bacillati</taxon>
        <taxon>Actinomycetota</taxon>
        <taxon>Actinomycetes</taxon>
        <taxon>Micrococcales</taxon>
        <taxon>Cellulomonadaceae</taxon>
        <taxon>Cellulomonas</taxon>
    </lineage>
</organism>
<dbReference type="EMBL" id="RFFI01000060">
    <property type="protein sequence ID" value="RMI09100.1"/>
    <property type="molecule type" value="Genomic_DNA"/>
</dbReference>
<dbReference type="AlphaFoldDB" id="A0A3M2JBB9"/>
<evidence type="ECO:0000256" key="1">
    <source>
        <dbReference type="SAM" id="Phobius"/>
    </source>
</evidence>
<proteinExistence type="predicted"/>
<name>A0A3M2JBB9_9CELL</name>